<keyword evidence="2" id="KW-1185">Reference proteome</keyword>
<reference evidence="1" key="1">
    <citation type="journal article" date="2023" name="Mol. Biol. Evol.">
        <title>Third-Generation Sequencing Reveals the Adaptive Role of the Epigenome in Three Deep-Sea Polychaetes.</title>
        <authorList>
            <person name="Perez M."/>
            <person name="Aroh O."/>
            <person name="Sun Y."/>
            <person name="Lan Y."/>
            <person name="Juniper S.K."/>
            <person name="Young C.R."/>
            <person name="Angers B."/>
            <person name="Qian P.Y."/>
        </authorList>
    </citation>
    <scope>NUCLEOTIDE SEQUENCE</scope>
    <source>
        <strain evidence="1">R07B-5</strain>
    </source>
</reference>
<gene>
    <name evidence="1" type="ORF">NP493_1050g01010</name>
</gene>
<evidence type="ECO:0000313" key="1">
    <source>
        <dbReference type="EMBL" id="KAK2171621.1"/>
    </source>
</evidence>
<evidence type="ECO:0000313" key="2">
    <source>
        <dbReference type="Proteomes" id="UP001209878"/>
    </source>
</evidence>
<sequence length="199" mass="22031">MTKYADSSLLVNDRNGLICISRGPSLERHSLCPVLVVSHRTAPCRSQQTVTLTQSRGTIANVVTMETGCGAPRSPWLIEGRPGQRINLTLDDFSHGVPHVLNAKCYAYAIVRVVVLGRTDLVQQPMFLLKYTVFGCADIQPTQGVWVKRVGDIVTCGCNSSNLRWKLRCQNDSWVGEKYNCSTTGDRLSSSHGFYDYCS</sequence>
<accession>A0AAD9KI62</accession>
<protein>
    <submittedName>
        <fullName evidence="1">Uncharacterized protein</fullName>
    </submittedName>
</protein>
<dbReference type="AlphaFoldDB" id="A0AAD9KI62"/>
<comment type="caution">
    <text evidence="1">The sequence shown here is derived from an EMBL/GenBank/DDBJ whole genome shotgun (WGS) entry which is preliminary data.</text>
</comment>
<dbReference type="EMBL" id="JAODUO010001046">
    <property type="protein sequence ID" value="KAK2171621.1"/>
    <property type="molecule type" value="Genomic_DNA"/>
</dbReference>
<dbReference type="Proteomes" id="UP001209878">
    <property type="component" value="Unassembled WGS sequence"/>
</dbReference>
<organism evidence="1 2">
    <name type="scientific">Ridgeia piscesae</name>
    <name type="common">Tubeworm</name>
    <dbReference type="NCBI Taxonomy" id="27915"/>
    <lineage>
        <taxon>Eukaryota</taxon>
        <taxon>Metazoa</taxon>
        <taxon>Spiralia</taxon>
        <taxon>Lophotrochozoa</taxon>
        <taxon>Annelida</taxon>
        <taxon>Polychaeta</taxon>
        <taxon>Sedentaria</taxon>
        <taxon>Canalipalpata</taxon>
        <taxon>Sabellida</taxon>
        <taxon>Siboglinidae</taxon>
        <taxon>Ridgeia</taxon>
    </lineage>
</organism>
<name>A0AAD9KI62_RIDPI</name>
<proteinExistence type="predicted"/>